<feature type="domain" description="Peptidase S74" evidence="1">
    <location>
        <begin position="338"/>
        <end position="447"/>
    </location>
</feature>
<protein>
    <recommendedName>
        <fullName evidence="1">Peptidase S74 domain-containing protein</fullName>
    </recommendedName>
</protein>
<dbReference type="PROSITE" id="PS51688">
    <property type="entry name" value="ICA"/>
    <property type="match status" value="1"/>
</dbReference>
<gene>
    <name evidence="2" type="ORF">F4827_001696</name>
</gene>
<dbReference type="Pfam" id="PF13884">
    <property type="entry name" value="Peptidase_S74"/>
    <property type="match status" value="1"/>
</dbReference>
<accession>A0A7W9WSK9</accession>
<comment type="caution">
    <text evidence="2">The sequence shown here is derived from an EMBL/GenBank/DDBJ whole genome shotgun (WGS) entry which is preliminary data.</text>
</comment>
<proteinExistence type="predicted"/>
<dbReference type="AlphaFoldDB" id="A0A7W9WSK9"/>
<sequence>MFQTDQSTAASSLPAPAAAGTQGYFTNGNPVSGVPATILDADFMNMIMMELVNVVLGAGIPLSKTTYNQVLSAIKRIGQNTVVLTDTGAANVYTAVNTPPLVSGTWVDGVVQVVKIGYANTGASTYAPDGLTAIPIYGLGLQPLQGGELVAGSMAILVHATIVGVNSGNPICVLMECAGGAQQVPPATQGLHAVQYGQMTTALTSYAPKASPTVTNLTVSSGGIAVSAGGINVQGGLVINGGSLTLANSAVFAGLINMSGTLTVAGACGLDTSGAGSTFGGALSVGGAVNSTGSVSHSASTFGYLNNTGAGNSTTTSSLGCGFYTTSGSMAGQFWTTSDIRIKTQIEGLSENDAEKFVRTVEPKTYLKRGTPEAGFIAQDVGKAVDGRFMQLLTSHDVDELAEMVDDDGFVSPANAELHVDYQQIIPIHAAVLRKLLREMDSMKLEIAALKEGR</sequence>
<evidence type="ECO:0000313" key="3">
    <source>
        <dbReference type="Proteomes" id="UP000571554"/>
    </source>
</evidence>
<organism evidence="2 3">
    <name type="scientific">Paraburkholderia bannensis</name>
    <dbReference type="NCBI Taxonomy" id="765414"/>
    <lineage>
        <taxon>Bacteria</taxon>
        <taxon>Pseudomonadati</taxon>
        <taxon>Pseudomonadota</taxon>
        <taxon>Betaproteobacteria</taxon>
        <taxon>Burkholderiales</taxon>
        <taxon>Burkholderiaceae</taxon>
        <taxon>Paraburkholderia</taxon>
    </lineage>
</organism>
<evidence type="ECO:0000259" key="1">
    <source>
        <dbReference type="PROSITE" id="PS51688"/>
    </source>
</evidence>
<reference evidence="2 3" key="1">
    <citation type="submission" date="2020-08" db="EMBL/GenBank/DDBJ databases">
        <title>Above-ground endophytic microbial communities from plants in different locations in the United States.</title>
        <authorList>
            <person name="Frank C."/>
        </authorList>
    </citation>
    <scope>NUCLEOTIDE SEQUENCE [LARGE SCALE GENOMIC DNA]</scope>
    <source>
        <strain evidence="2 3">WP4_2_2</strain>
    </source>
</reference>
<dbReference type="RefSeq" id="WP_183723484.1">
    <property type="nucleotide sequence ID" value="NZ_JACHBW010000004.1"/>
</dbReference>
<dbReference type="EMBL" id="JACHBW010000004">
    <property type="protein sequence ID" value="MBB6101848.1"/>
    <property type="molecule type" value="Genomic_DNA"/>
</dbReference>
<keyword evidence="3" id="KW-1185">Reference proteome</keyword>
<name>A0A7W9WSK9_9BURK</name>
<evidence type="ECO:0000313" key="2">
    <source>
        <dbReference type="EMBL" id="MBB6101848.1"/>
    </source>
</evidence>
<dbReference type="Proteomes" id="UP000571554">
    <property type="component" value="Unassembled WGS sequence"/>
</dbReference>
<dbReference type="InterPro" id="IPR030392">
    <property type="entry name" value="S74_ICA"/>
</dbReference>